<dbReference type="GO" id="GO:0016020">
    <property type="term" value="C:membrane"/>
    <property type="evidence" value="ECO:0007669"/>
    <property type="project" value="InterPro"/>
</dbReference>
<dbReference type="UniPathway" id="UPA00378"/>
<comment type="similarity">
    <text evidence="3 9">Belongs to the glycosyl hydrolase 47 family.</text>
</comment>
<dbReference type="InterPro" id="IPR012341">
    <property type="entry name" value="6hp_glycosidase-like_sf"/>
</dbReference>
<evidence type="ECO:0000256" key="8">
    <source>
        <dbReference type="PIRSR" id="PIRSR601382-3"/>
    </source>
</evidence>
<accession>A0A6A5RH36</accession>
<feature type="disulfide bond" evidence="8">
    <location>
        <begin position="422"/>
        <end position="451"/>
    </location>
</feature>
<gene>
    <name evidence="10" type="ORF">M421DRAFT_67721</name>
</gene>
<dbReference type="OrthoDB" id="8118055at2759"/>
<dbReference type="AlphaFoldDB" id="A0A6A5RH36"/>
<protein>
    <recommendedName>
        <fullName evidence="9">alpha-1,2-Mannosidase</fullName>
        <ecNumber evidence="9">3.2.1.-</ecNumber>
    </recommendedName>
</protein>
<keyword evidence="7" id="KW-0106">Calcium</keyword>
<dbReference type="SUPFAM" id="SSF48225">
    <property type="entry name" value="Seven-hairpin glycosidases"/>
    <property type="match status" value="1"/>
</dbReference>
<evidence type="ECO:0000256" key="3">
    <source>
        <dbReference type="ARBA" id="ARBA00007658"/>
    </source>
</evidence>
<feature type="active site" description="Proton donor" evidence="6">
    <location>
        <position position="465"/>
    </location>
</feature>
<evidence type="ECO:0000256" key="9">
    <source>
        <dbReference type="RuleBase" id="RU361193"/>
    </source>
</evidence>
<dbReference type="Gene3D" id="1.50.10.10">
    <property type="match status" value="1"/>
</dbReference>
<dbReference type="FunFam" id="1.50.10.10:FF:000037">
    <property type="entry name" value="alpha-1,2-Mannosidase"/>
    <property type="match status" value="1"/>
</dbReference>
<comment type="cofactor">
    <cofactor evidence="1 7">
        <name>Ca(2+)</name>
        <dbReference type="ChEBI" id="CHEBI:29108"/>
    </cofactor>
</comment>
<comment type="pathway">
    <text evidence="2">Protein modification; protein glycosylation.</text>
</comment>
<dbReference type="GO" id="GO:0005509">
    <property type="term" value="F:calcium ion binding"/>
    <property type="evidence" value="ECO:0007669"/>
    <property type="project" value="InterPro"/>
</dbReference>
<dbReference type="GO" id="GO:0005975">
    <property type="term" value="P:carbohydrate metabolic process"/>
    <property type="evidence" value="ECO:0007669"/>
    <property type="project" value="InterPro"/>
</dbReference>
<keyword evidence="5 8" id="KW-1015">Disulfide bond</keyword>
<keyword evidence="7" id="KW-0479">Metal-binding</keyword>
<proteinExistence type="inferred from homology"/>
<dbReference type="GeneID" id="54354105"/>
<dbReference type="RefSeq" id="XP_033446690.1">
    <property type="nucleotide sequence ID" value="XM_033596438.1"/>
</dbReference>
<keyword evidence="11" id="KW-1185">Reference proteome</keyword>
<dbReference type="Proteomes" id="UP000800082">
    <property type="component" value="Unassembled WGS sequence"/>
</dbReference>
<dbReference type="InterPro" id="IPR050749">
    <property type="entry name" value="Glycosyl_Hydrolase_47"/>
</dbReference>
<dbReference type="PANTHER" id="PTHR11742">
    <property type="entry name" value="MANNOSYL-OLIGOSACCHARIDE ALPHA-1,2-MANNOSIDASE-RELATED"/>
    <property type="match status" value="1"/>
</dbReference>
<dbReference type="GO" id="GO:0036503">
    <property type="term" value="P:ERAD pathway"/>
    <property type="evidence" value="ECO:0007669"/>
    <property type="project" value="UniProtKB-ARBA"/>
</dbReference>
<feature type="active site" evidence="6">
    <location>
        <position position="527"/>
    </location>
</feature>
<evidence type="ECO:0000256" key="7">
    <source>
        <dbReference type="PIRSR" id="PIRSR601382-2"/>
    </source>
</evidence>
<dbReference type="Pfam" id="PF01532">
    <property type="entry name" value="Glyco_hydro_47"/>
    <property type="match status" value="1"/>
</dbReference>
<organism evidence="10 11">
    <name type="scientific">Didymella exigua CBS 183.55</name>
    <dbReference type="NCBI Taxonomy" id="1150837"/>
    <lineage>
        <taxon>Eukaryota</taxon>
        <taxon>Fungi</taxon>
        <taxon>Dikarya</taxon>
        <taxon>Ascomycota</taxon>
        <taxon>Pezizomycotina</taxon>
        <taxon>Dothideomycetes</taxon>
        <taxon>Pleosporomycetidae</taxon>
        <taxon>Pleosporales</taxon>
        <taxon>Pleosporineae</taxon>
        <taxon>Didymellaceae</taxon>
        <taxon>Didymella</taxon>
    </lineage>
</organism>
<dbReference type="PANTHER" id="PTHR11742:SF29">
    <property type="entry name" value="ALPHA-1,2-MANNOSIDASE"/>
    <property type="match status" value="1"/>
</dbReference>
<keyword evidence="4 9" id="KW-0378">Hydrolase</keyword>
<evidence type="ECO:0000256" key="2">
    <source>
        <dbReference type="ARBA" id="ARBA00004922"/>
    </source>
</evidence>
<dbReference type="InterPro" id="IPR036026">
    <property type="entry name" value="Seven-hairpin_glycosidases"/>
</dbReference>
<evidence type="ECO:0000256" key="4">
    <source>
        <dbReference type="ARBA" id="ARBA00022801"/>
    </source>
</evidence>
<evidence type="ECO:0000313" key="10">
    <source>
        <dbReference type="EMBL" id="KAF1926438.1"/>
    </source>
</evidence>
<dbReference type="GO" id="GO:0004571">
    <property type="term" value="F:mannosyl-oligosaccharide 1,2-alpha-mannosidase activity"/>
    <property type="evidence" value="ECO:0007669"/>
    <property type="project" value="InterPro"/>
</dbReference>
<dbReference type="EMBL" id="ML978977">
    <property type="protein sequence ID" value="KAF1926438.1"/>
    <property type="molecule type" value="Genomic_DNA"/>
</dbReference>
<dbReference type="PRINTS" id="PR00747">
    <property type="entry name" value="GLYHDRLASE47"/>
</dbReference>
<evidence type="ECO:0000313" key="11">
    <source>
        <dbReference type="Proteomes" id="UP000800082"/>
    </source>
</evidence>
<reference evidence="10" key="1">
    <citation type="journal article" date="2020" name="Stud. Mycol.">
        <title>101 Dothideomycetes genomes: a test case for predicting lifestyles and emergence of pathogens.</title>
        <authorList>
            <person name="Haridas S."/>
            <person name="Albert R."/>
            <person name="Binder M."/>
            <person name="Bloem J."/>
            <person name="Labutti K."/>
            <person name="Salamov A."/>
            <person name="Andreopoulos B."/>
            <person name="Baker S."/>
            <person name="Barry K."/>
            <person name="Bills G."/>
            <person name="Bluhm B."/>
            <person name="Cannon C."/>
            <person name="Castanera R."/>
            <person name="Culley D."/>
            <person name="Daum C."/>
            <person name="Ezra D."/>
            <person name="Gonzalez J."/>
            <person name="Henrissat B."/>
            <person name="Kuo A."/>
            <person name="Liang C."/>
            <person name="Lipzen A."/>
            <person name="Lutzoni F."/>
            <person name="Magnuson J."/>
            <person name="Mondo S."/>
            <person name="Nolan M."/>
            <person name="Ohm R."/>
            <person name="Pangilinan J."/>
            <person name="Park H.-J."/>
            <person name="Ramirez L."/>
            <person name="Alfaro M."/>
            <person name="Sun H."/>
            <person name="Tritt A."/>
            <person name="Yoshinaga Y."/>
            <person name="Zwiers L.-H."/>
            <person name="Turgeon B."/>
            <person name="Goodwin S."/>
            <person name="Spatafora J."/>
            <person name="Crous P."/>
            <person name="Grigoriev I."/>
        </authorList>
    </citation>
    <scope>NUCLEOTIDE SEQUENCE</scope>
    <source>
        <strain evidence="10">CBS 183.55</strain>
    </source>
</reference>
<feature type="binding site" evidence="7">
    <location>
        <position position="636"/>
    </location>
    <ligand>
        <name>Ca(2+)</name>
        <dbReference type="ChEBI" id="CHEBI:29108"/>
    </ligand>
</feature>
<feature type="active site" evidence="6">
    <location>
        <position position="347"/>
    </location>
</feature>
<dbReference type="InterPro" id="IPR001382">
    <property type="entry name" value="Glyco_hydro_47"/>
</dbReference>
<dbReference type="EC" id="3.2.1.-" evidence="9"/>
<dbReference type="GO" id="GO:0005783">
    <property type="term" value="C:endoplasmic reticulum"/>
    <property type="evidence" value="ECO:0007669"/>
    <property type="project" value="TreeGrafter"/>
</dbReference>
<evidence type="ECO:0000256" key="6">
    <source>
        <dbReference type="PIRSR" id="PIRSR601382-1"/>
    </source>
</evidence>
<evidence type="ECO:0000256" key="5">
    <source>
        <dbReference type="ARBA" id="ARBA00023157"/>
    </source>
</evidence>
<keyword evidence="9" id="KW-0326">Glycosidase</keyword>
<evidence type="ECO:0000256" key="1">
    <source>
        <dbReference type="ARBA" id="ARBA00001913"/>
    </source>
</evidence>
<name>A0A6A5RH36_9PLEO</name>
<feature type="active site" description="Proton donor" evidence="6">
    <location>
        <position position="201"/>
    </location>
</feature>
<sequence length="652" mass="74146">MRRIKVPRNVACNPKMSRQHQRALTYLILGAVALGTYYTCFCAPIDTLAISFEDHEAYMNDHSRPYQSRQSYDWRNAPFRNVIKTYTPLPDGQPRALPKVQFDFPPETKAQRERREIQRVAVRTEFERSWHSYRAYAWAQDELRPITGVGLKTFGGWGATLVDSLDTLWIMGMKEDFYQGVEAVAAIDFGKSDMKTVSVFETTIRYLGGMLSAYDLSKAPVLLEKAVQLGEMLHRAFDTVNHTPTGWLDLEKAKDPEGYSNRPETGLCFACLGSLTMEFTRLAQILKREVGGSQQSQKFYDAVARITRLLDRTQDTTRLPGLWPTMINAHKEEFNQSRFFSLGALADSTYEYFPKMHALLGGTEEVYRKLYTDSAAKIDEHMLYRPQLQDEGLGESLLFCGDVHVSRPSEATLDSEMQHLTCFVGGMFGLAGRLFNTPSHVHLGEKLTKGCIYAYSAMPTGISPEVFKTLPCASRTSCPWNETLWHDKILSSYGTRYATDPAQIALDKGLPPGWTSIRDKRYLLRPEAIESVFVLYRITGKQEYLDAAWDMFTSIVAHTRTPYANGQLLDVTGQTGFGEEQYTVGQRYRGQGPATVRQGNVEDKMESFWTAETLKYFYLIFSRPDMISLDEWVFNTEAHPFRRPKSAAQDVL</sequence>